<evidence type="ECO:0000313" key="1">
    <source>
        <dbReference type="EMBL" id="EAJ1077345.1"/>
    </source>
</evidence>
<dbReference type="AlphaFoldDB" id="A0A630BC07"/>
<gene>
    <name evidence="1" type="ORF">BU953_06955</name>
</gene>
<reference evidence="1 2" key="1">
    <citation type="submission" date="2018-05" db="EMBL/GenBank/DDBJ databases">
        <authorList>
            <consortium name="NARMS: The National Antimicrobial Resistance Monitoring System"/>
        </authorList>
    </citation>
    <scope>NUCLEOTIDE SEQUENCE [LARGE SCALE GENOMIC DNA]</scope>
    <source>
        <strain evidence="1 2">FSIS1609200</strain>
    </source>
</reference>
<accession>A0A630BC07</accession>
<organism evidence="1 2">
    <name type="scientific">Campylobacter coli</name>
    <dbReference type="NCBI Taxonomy" id="195"/>
    <lineage>
        <taxon>Bacteria</taxon>
        <taxon>Pseudomonadati</taxon>
        <taxon>Campylobacterota</taxon>
        <taxon>Epsilonproteobacteria</taxon>
        <taxon>Campylobacterales</taxon>
        <taxon>Campylobacteraceae</taxon>
        <taxon>Campylobacter</taxon>
    </lineage>
</organism>
<dbReference type="Proteomes" id="UP000557830">
    <property type="component" value="Unassembled WGS sequence"/>
</dbReference>
<comment type="caution">
    <text evidence="1">The sequence shown here is derived from an EMBL/GenBank/DDBJ whole genome shotgun (WGS) entry which is preliminary data.</text>
</comment>
<name>A0A630BC07_CAMCO</name>
<proteinExistence type="predicted"/>
<protein>
    <submittedName>
        <fullName evidence="1">Uncharacterized protein</fullName>
    </submittedName>
</protein>
<dbReference type="RefSeq" id="WP_002874350.1">
    <property type="nucleotide sequence ID" value="NZ_CP017025.1"/>
</dbReference>
<sequence length="111" mass="13049">MKIIKYGNDEGIVFDNGNSLWDTYSQSCCEYNYAEWDQLEPSALNYDFDEESFQLVPNDYGFRFGDKNRTFFIPCYSEQNGEYSYRITIIYEDKSGKTLKEINTECEGAEE</sequence>
<evidence type="ECO:0000313" key="2">
    <source>
        <dbReference type="Proteomes" id="UP000557830"/>
    </source>
</evidence>
<dbReference type="EMBL" id="AABUYW010000012">
    <property type="protein sequence ID" value="EAJ1077345.1"/>
    <property type="molecule type" value="Genomic_DNA"/>
</dbReference>